<reference evidence="2" key="1">
    <citation type="submission" date="2011-04" db="EMBL/GenBank/DDBJ databases">
        <title>Evolution of plant cell wall degrading machinery underlies the functional diversity of forest fungi.</title>
        <authorList>
            <consortium name="US DOE Joint Genome Institute (JGI-PGF)"/>
            <person name="Eastwood D.C."/>
            <person name="Floudas D."/>
            <person name="Binder M."/>
            <person name="Majcherczyk A."/>
            <person name="Schneider P."/>
            <person name="Aerts A."/>
            <person name="Asiegbu F.O."/>
            <person name="Baker S.E."/>
            <person name="Barry K."/>
            <person name="Bendiksby M."/>
            <person name="Blumentritt M."/>
            <person name="Coutinho P.M."/>
            <person name="Cullen D."/>
            <person name="Cullen D."/>
            <person name="Gathman A."/>
            <person name="Goodell B."/>
            <person name="Henrissat B."/>
            <person name="Ihrmark K."/>
            <person name="Kauserud H."/>
            <person name="Kohler A."/>
            <person name="LaButti K."/>
            <person name="Lapidus A."/>
            <person name="Lavin J.L."/>
            <person name="Lee Y.-H."/>
            <person name="Lindquist E."/>
            <person name="Lilly W."/>
            <person name="Lucas S."/>
            <person name="Morin E."/>
            <person name="Murat C."/>
            <person name="Oguiza J.A."/>
            <person name="Park J."/>
            <person name="Pisabarro A.G."/>
            <person name="Riley R."/>
            <person name="Rosling A."/>
            <person name="Salamov A."/>
            <person name="Schmidt O."/>
            <person name="Schmutz J."/>
            <person name="Skrede I."/>
            <person name="Stenlid J."/>
            <person name="Wiebenga A."/>
            <person name="Xie X."/>
            <person name="Kues U."/>
            <person name="Hibbett D.S."/>
            <person name="Hoffmeister D."/>
            <person name="Hogberg N."/>
            <person name="Martin F."/>
            <person name="Grigoriev I.V."/>
            <person name="Watkinson S.C."/>
        </authorList>
    </citation>
    <scope>NUCLEOTIDE SEQUENCE</scope>
    <source>
        <strain evidence="2">S7.9</strain>
    </source>
</reference>
<name>F8NWY1_SERL9</name>
<dbReference type="AlphaFoldDB" id="F8NWY1"/>
<organism>
    <name type="scientific">Serpula lacrymans var. lacrymans (strain S7.9)</name>
    <name type="common">Dry rot fungus</name>
    <dbReference type="NCBI Taxonomy" id="578457"/>
    <lineage>
        <taxon>Eukaryota</taxon>
        <taxon>Fungi</taxon>
        <taxon>Dikarya</taxon>
        <taxon>Basidiomycota</taxon>
        <taxon>Agaricomycotina</taxon>
        <taxon>Agaricomycetes</taxon>
        <taxon>Agaricomycetidae</taxon>
        <taxon>Boletales</taxon>
        <taxon>Coniophorineae</taxon>
        <taxon>Serpulaceae</taxon>
        <taxon>Serpula</taxon>
    </lineage>
</organism>
<evidence type="ECO:0000256" key="1">
    <source>
        <dbReference type="SAM" id="MobiDB-lite"/>
    </source>
</evidence>
<evidence type="ECO:0000313" key="2">
    <source>
        <dbReference type="EMBL" id="EGO24456.1"/>
    </source>
</evidence>
<proteinExistence type="predicted"/>
<dbReference type="OrthoDB" id="3267800at2759"/>
<feature type="compositionally biased region" description="Gly residues" evidence="1">
    <location>
        <begin position="161"/>
        <end position="170"/>
    </location>
</feature>
<feature type="region of interest" description="Disordered" evidence="1">
    <location>
        <begin position="26"/>
        <end position="182"/>
    </location>
</feature>
<accession>F8NWY1</accession>
<protein>
    <submittedName>
        <fullName evidence="2">Uncharacterized protein</fullName>
    </submittedName>
</protein>
<dbReference type="EMBL" id="GL945434">
    <property type="protein sequence ID" value="EGO24456.1"/>
    <property type="molecule type" value="Genomic_DNA"/>
</dbReference>
<gene>
    <name evidence="2" type="ORF">SERLADRAFT_467807</name>
</gene>
<feature type="compositionally biased region" description="Low complexity" evidence="1">
    <location>
        <begin position="89"/>
        <end position="105"/>
    </location>
</feature>
<dbReference type="GeneID" id="18819292"/>
<dbReference type="HOGENOM" id="CLU_712060_0_0_1"/>
<feature type="compositionally biased region" description="Basic and acidic residues" evidence="1">
    <location>
        <begin position="127"/>
        <end position="137"/>
    </location>
</feature>
<dbReference type="KEGG" id="sla:SERLADRAFT_467807"/>
<sequence>MNHDPSPSTASSEKTQYFDAPIMHFVSDTSNDDNISDSTAGNMLKRNSAAIPDKSGTVLNQPPDGSNGIVNGDFNDGSKPNRLSRSYKPQKQTQQTQQHHMQEQPLNGSTNLNGEATADPDANGETFPKEPRYDRKVSPTLSLRSLPESGGGSPTRHGSGNMYGGGGGLTKRGSIRTSLTGRSIRTSGTVSGATAAFMNGAALTGPNAEPDLDESLHYRAADADRSLSDKQKEKIVKVEKKESKRFSKLLQTEARTEKAALESALSTLSALQALHKSAIKRENKAQSAYAKALSAAQKAESKYLEEKAHAAEERARTEARCIEEKARWAGREAEVNAQNERVEGERMNVTQMEDRVAECAREVERLRITIGTDERERQVKMMSLTGRK</sequence>
<dbReference type="Proteomes" id="UP000008064">
    <property type="component" value="Unassembled WGS sequence"/>
</dbReference>
<dbReference type="RefSeq" id="XP_007318475.1">
    <property type="nucleotide sequence ID" value="XM_007318413.1"/>
</dbReference>